<keyword evidence="5" id="KW-0053">Apoptosis</keyword>
<evidence type="ECO:0000256" key="6">
    <source>
        <dbReference type="ARBA" id="ARBA00022824"/>
    </source>
</evidence>
<dbReference type="GO" id="GO:0005789">
    <property type="term" value="C:endoplasmic reticulum membrane"/>
    <property type="evidence" value="ECO:0007669"/>
    <property type="project" value="UniProtKB-SubCell"/>
</dbReference>
<organism evidence="11 12">
    <name type="scientific">Nelumbo nucifera</name>
    <name type="common">Sacred lotus</name>
    <dbReference type="NCBI Taxonomy" id="4432"/>
    <lineage>
        <taxon>Eukaryota</taxon>
        <taxon>Viridiplantae</taxon>
        <taxon>Streptophyta</taxon>
        <taxon>Embryophyta</taxon>
        <taxon>Tracheophyta</taxon>
        <taxon>Spermatophyta</taxon>
        <taxon>Magnoliopsida</taxon>
        <taxon>Proteales</taxon>
        <taxon>Nelumbonaceae</taxon>
        <taxon>Nelumbo</taxon>
    </lineage>
</organism>
<evidence type="ECO:0000256" key="5">
    <source>
        <dbReference type="ARBA" id="ARBA00022703"/>
    </source>
</evidence>
<dbReference type="EMBL" id="DUZY01000002">
    <property type="protein sequence ID" value="DAD28428.1"/>
    <property type="molecule type" value="Genomic_DNA"/>
</dbReference>
<comment type="subcellular location">
    <subcellularLocation>
        <location evidence="1">Endoplasmic reticulum membrane</location>
        <topology evidence="1">Multi-pass membrane protein</topology>
    </subcellularLocation>
</comment>
<evidence type="ECO:0000256" key="3">
    <source>
        <dbReference type="ARBA" id="ARBA00011720"/>
    </source>
</evidence>
<evidence type="ECO:0000313" key="12">
    <source>
        <dbReference type="Proteomes" id="UP000607653"/>
    </source>
</evidence>
<evidence type="ECO:0000256" key="8">
    <source>
        <dbReference type="ARBA" id="ARBA00023136"/>
    </source>
</evidence>
<evidence type="ECO:0000256" key="7">
    <source>
        <dbReference type="ARBA" id="ARBA00022989"/>
    </source>
</evidence>
<accession>A0A822YFX7</accession>
<keyword evidence="8" id="KW-0472">Membrane</keyword>
<keyword evidence="9" id="KW-0325">Glycoprotein</keyword>
<comment type="subunit">
    <text evidence="3">Constitutively interacts with CASP4; required for the localization of procaspase 4 to the ER.</text>
</comment>
<evidence type="ECO:0000313" key="11">
    <source>
        <dbReference type="EMBL" id="DAD28428.1"/>
    </source>
</evidence>
<comment type="similarity">
    <text evidence="2">Belongs to the TMEM214 family.</text>
</comment>
<sequence length="462" mass="51854">MWSWFSAACPVHGPDMANDGALCTESRDEADIFPLLFDIGRNHGNFVVSFIKEVIQEMEPSCEGELCFDSANVAALLVGNELVLPVAEGGGPSHSDHEGANPLEVLLQQISNCGNSSDAQSMYVPSHTSTEFEEWVTISVKHIFKGVAETWPYIQSGCTTEVLRTLRSCKEELATITTNSLGSFDVLAFTSQYLRVIQLLAKIWSIFCERKCSNFMELEGLPVGIPFQISLYDISLEDKLWIMMAVENSIQYAFIDLEQFGGCDEVRTVTLSVPFYRTPNVVSFSLRATVGREHTSHDVHLDEVEEMIPSACAMHYTPANRLWTTGLCYAHLEVAIFVVLAMVLRRKPDILISILPVLRENVKYQEQDKLLLLVWMIAQLHNLLAIVNGKNCNPQSRDLVLQLVERILSAPKARSILLYGSVRKGEWLVPPSAFEMLMRSTFPVLLQLKLRLLKGLRQYIPP</sequence>
<protein>
    <submittedName>
        <fullName evidence="11">Uncharacterized protein</fullName>
    </submittedName>
</protein>
<dbReference type="PANTHER" id="PTHR13448:SF0">
    <property type="entry name" value="TRANSMEMBRANE PROTEIN 214"/>
    <property type="match status" value="1"/>
</dbReference>
<evidence type="ECO:0000256" key="10">
    <source>
        <dbReference type="ARBA" id="ARBA00024938"/>
    </source>
</evidence>
<reference evidence="11 12" key="1">
    <citation type="journal article" date="2020" name="Mol. Biol. Evol.">
        <title>Distinct Expression and Methylation Patterns for Genes with Different Fates following a Single Whole-Genome Duplication in Flowering Plants.</title>
        <authorList>
            <person name="Shi T."/>
            <person name="Rahmani R.S."/>
            <person name="Gugger P.F."/>
            <person name="Wang M."/>
            <person name="Li H."/>
            <person name="Zhang Y."/>
            <person name="Li Z."/>
            <person name="Wang Q."/>
            <person name="Van de Peer Y."/>
            <person name="Marchal K."/>
            <person name="Chen J."/>
        </authorList>
    </citation>
    <scope>NUCLEOTIDE SEQUENCE [LARGE SCALE GENOMIC DNA]</scope>
    <source>
        <tissue evidence="11">Leaf</tissue>
    </source>
</reference>
<dbReference type="InterPro" id="IPR019308">
    <property type="entry name" value="TMEM214"/>
</dbReference>
<name>A0A822YFX7_NELNU</name>
<comment type="caution">
    <text evidence="11">The sequence shown here is derived from an EMBL/GenBank/DDBJ whole genome shotgun (WGS) entry which is preliminary data.</text>
</comment>
<proteinExistence type="inferred from homology"/>
<dbReference type="Proteomes" id="UP000607653">
    <property type="component" value="Unassembled WGS sequence"/>
</dbReference>
<gene>
    <name evidence="11" type="ORF">HUJ06_029896</name>
</gene>
<keyword evidence="12" id="KW-1185">Reference proteome</keyword>
<evidence type="ECO:0000256" key="2">
    <source>
        <dbReference type="ARBA" id="ARBA00007984"/>
    </source>
</evidence>
<evidence type="ECO:0000256" key="4">
    <source>
        <dbReference type="ARBA" id="ARBA00022692"/>
    </source>
</evidence>
<keyword evidence="6" id="KW-0256">Endoplasmic reticulum</keyword>
<evidence type="ECO:0000256" key="1">
    <source>
        <dbReference type="ARBA" id="ARBA00004477"/>
    </source>
</evidence>
<dbReference type="PANTHER" id="PTHR13448">
    <property type="entry name" value="TRANSMEMBRANE PROTEIN 214"/>
    <property type="match status" value="1"/>
</dbReference>
<dbReference type="AlphaFoldDB" id="A0A822YFX7"/>
<keyword evidence="7" id="KW-1133">Transmembrane helix</keyword>
<comment type="function">
    <text evidence="10">Critical mediator, in cooperation with CASP4, of endoplasmic reticulum-stress induced apoptosis. Required or the activation of CASP4 following endoplasmic reticulum stress.</text>
</comment>
<keyword evidence="4" id="KW-0812">Transmembrane</keyword>
<evidence type="ECO:0000256" key="9">
    <source>
        <dbReference type="ARBA" id="ARBA00023180"/>
    </source>
</evidence>